<evidence type="ECO:0000313" key="2">
    <source>
        <dbReference type="EMBL" id="OFD99702.1"/>
    </source>
</evidence>
<dbReference type="PROSITE" id="PS51257">
    <property type="entry name" value="PROKAR_LIPOPROTEIN"/>
    <property type="match status" value="1"/>
</dbReference>
<feature type="chain" id="PRO_5038368064" description="Lipoprotein" evidence="1">
    <location>
        <begin position="24"/>
        <end position="229"/>
    </location>
</feature>
<proteinExistence type="predicted"/>
<dbReference type="Proteomes" id="UP000175835">
    <property type="component" value="Unassembled WGS sequence"/>
</dbReference>
<accession>A0A1C4B0P9</accession>
<gene>
    <name evidence="2" type="ORF">BWGOE11_10490</name>
</gene>
<dbReference type="EMBL" id="LXLX01000016">
    <property type="protein sequence ID" value="OFD99702.1"/>
    <property type="molecule type" value="Genomic_DNA"/>
</dbReference>
<name>A0A1C4B0P9_BACMY</name>
<organism evidence="2 3">
    <name type="scientific">Bacillus mycoides</name>
    <dbReference type="NCBI Taxonomy" id="1405"/>
    <lineage>
        <taxon>Bacteria</taxon>
        <taxon>Bacillati</taxon>
        <taxon>Bacillota</taxon>
        <taxon>Bacilli</taxon>
        <taxon>Bacillales</taxon>
        <taxon>Bacillaceae</taxon>
        <taxon>Bacillus</taxon>
        <taxon>Bacillus cereus group</taxon>
    </lineage>
</organism>
<dbReference type="PATRIC" id="fig|86662.28.peg.1024"/>
<comment type="caution">
    <text evidence="2">The sequence shown here is derived from an EMBL/GenBank/DDBJ whole genome shotgun (WGS) entry which is preliminary data.</text>
</comment>
<keyword evidence="1" id="KW-0732">Signal</keyword>
<dbReference type="RefSeq" id="WP_070146251.1">
    <property type="nucleotide sequence ID" value="NZ_CP035953.1"/>
</dbReference>
<reference evidence="2 3" key="1">
    <citation type="submission" date="2016-05" db="EMBL/GenBank/DDBJ databases">
        <title>Bacillus thuringiensis and Bacillus weihenstephanensis as novel biocontrol agents of wilt causing Verticillium species.</title>
        <authorList>
            <person name="Hollensteiner J."/>
            <person name="Wemheuer F."/>
            <person name="Harting R."/>
            <person name="Kolarzyk A."/>
            <person name="Diaz-Valerio S."/>
            <person name="Poehlein A."/>
            <person name="Brzuszkiewicz E."/>
            <person name="Nesemann K."/>
            <person name="Braus-Stromeyer S."/>
            <person name="Braus G."/>
            <person name="Daniel R."/>
            <person name="Liesegang H."/>
        </authorList>
    </citation>
    <scope>NUCLEOTIDE SEQUENCE [LARGE SCALE GENOMIC DNA]</scope>
    <source>
        <strain evidence="2 3">GOE11</strain>
    </source>
</reference>
<sequence length="229" mass="25858">MKKYIPFSIITTVVLLASGCSQFNSKTDATVNKTQIKTAEVANNSQSNDFPVINMGGKMVKYYDDTSTLVNDSSSAIEGNIVKNKYIIYNEVYFTISTVVVTDVLESNDNIKVGDKITVLQTGGVFEYKSDPKNKKTFDTEQSMKDGQQFEVVFENAPVIKENKKVILFLEKYKGPISCQYVTSGDFQGRFPVDENTDTVSPQNKDFKEKFIKTNDLKEKIKKLKKEKQ</sequence>
<evidence type="ECO:0000256" key="1">
    <source>
        <dbReference type="SAM" id="SignalP"/>
    </source>
</evidence>
<evidence type="ECO:0008006" key="4">
    <source>
        <dbReference type="Google" id="ProtNLM"/>
    </source>
</evidence>
<protein>
    <recommendedName>
        <fullName evidence="4">Lipoprotein</fullName>
    </recommendedName>
</protein>
<evidence type="ECO:0000313" key="3">
    <source>
        <dbReference type="Proteomes" id="UP000175835"/>
    </source>
</evidence>
<feature type="signal peptide" evidence="1">
    <location>
        <begin position="1"/>
        <end position="23"/>
    </location>
</feature>
<dbReference type="AlphaFoldDB" id="A0A1C4B0P9"/>